<dbReference type="InterPro" id="IPR013237">
    <property type="entry name" value="Phage_T7_Gp4_N"/>
</dbReference>
<dbReference type="Pfam" id="PF01807">
    <property type="entry name" value="Zn_ribbon_DnaG"/>
    <property type="match status" value="1"/>
</dbReference>
<feature type="region of interest" description="Disordered" evidence="4">
    <location>
        <begin position="93"/>
        <end position="121"/>
    </location>
</feature>
<keyword evidence="1" id="KW-0479">Metal-binding</keyword>
<dbReference type="AlphaFoldDB" id="A0A1L3GDQ2"/>
<keyword evidence="2" id="KW-0863">Zinc-finger</keyword>
<evidence type="ECO:0000259" key="5">
    <source>
        <dbReference type="SMART" id="SM00778"/>
    </source>
</evidence>
<dbReference type="GO" id="GO:0006269">
    <property type="term" value="P:DNA replication, synthesis of primer"/>
    <property type="evidence" value="ECO:0007669"/>
    <property type="project" value="TreeGrafter"/>
</dbReference>
<dbReference type="STRING" id="29542.A6070_11455"/>
<dbReference type="GO" id="GO:0005737">
    <property type="term" value="C:cytoplasm"/>
    <property type="evidence" value="ECO:0007669"/>
    <property type="project" value="TreeGrafter"/>
</dbReference>
<dbReference type="Proteomes" id="UP000182264">
    <property type="component" value="Chromosome"/>
</dbReference>
<dbReference type="InterPro" id="IPR036977">
    <property type="entry name" value="DNA_primase_Znf_CHC2"/>
</dbReference>
<evidence type="ECO:0000313" key="7">
    <source>
        <dbReference type="Proteomes" id="UP000182264"/>
    </source>
</evidence>
<dbReference type="GO" id="GO:0004386">
    <property type="term" value="F:helicase activity"/>
    <property type="evidence" value="ECO:0007669"/>
    <property type="project" value="InterPro"/>
</dbReference>
<dbReference type="OrthoDB" id="5400740at2"/>
<organism evidence="6 7">
    <name type="scientific">Syntrophotalea acetylenica</name>
    <name type="common">Pelobacter acetylenicus</name>
    <dbReference type="NCBI Taxonomy" id="29542"/>
    <lineage>
        <taxon>Bacteria</taxon>
        <taxon>Pseudomonadati</taxon>
        <taxon>Thermodesulfobacteriota</taxon>
        <taxon>Desulfuromonadia</taxon>
        <taxon>Desulfuromonadales</taxon>
        <taxon>Syntrophotaleaceae</taxon>
        <taxon>Syntrophotalea</taxon>
    </lineage>
</organism>
<evidence type="ECO:0000256" key="3">
    <source>
        <dbReference type="ARBA" id="ARBA00022833"/>
    </source>
</evidence>
<evidence type="ECO:0000256" key="1">
    <source>
        <dbReference type="ARBA" id="ARBA00022723"/>
    </source>
</evidence>
<dbReference type="PANTHER" id="PTHR30313">
    <property type="entry name" value="DNA PRIMASE"/>
    <property type="match status" value="1"/>
</dbReference>
<evidence type="ECO:0000256" key="2">
    <source>
        <dbReference type="ARBA" id="ARBA00022771"/>
    </source>
</evidence>
<proteinExistence type="predicted"/>
<dbReference type="SMART" id="SM00778">
    <property type="entry name" value="Prim_Zn_Ribbon"/>
    <property type="match status" value="1"/>
</dbReference>
<evidence type="ECO:0000256" key="4">
    <source>
        <dbReference type="SAM" id="MobiDB-lite"/>
    </source>
</evidence>
<dbReference type="RefSeq" id="WP_072285897.1">
    <property type="nucleotide sequence ID" value="NZ_CP015455.1"/>
</dbReference>
<evidence type="ECO:0000313" key="6">
    <source>
        <dbReference type="EMBL" id="APG24080.1"/>
    </source>
</evidence>
<accession>A0A1L3GDQ2</accession>
<dbReference type="SUPFAM" id="SSF56731">
    <property type="entry name" value="DNA primase core"/>
    <property type="match status" value="1"/>
</dbReference>
<reference evidence="6 7" key="1">
    <citation type="journal article" date="2017" name="Genome Announc.">
        <title>Complete Genome Sequences of Two Acetylene-Fermenting Pelobacter acetylenicus Strains.</title>
        <authorList>
            <person name="Sutton J.M."/>
            <person name="Baesman S.M."/>
            <person name="Fierst J.L."/>
            <person name="Poret-Peterson A.T."/>
            <person name="Oremland R.S."/>
            <person name="Dunlap D.S."/>
            <person name="Akob D.M."/>
        </authorList>
    </citation>
    <scope>NUCLEOTIDE SEQUENCE [LARGE SCALE GENOMIC DNA]</scope>
    <source>
        <strain evidence="6 7">DSM 3247</strain>
    </source>
</reference>
<feature type="domain" description="DNA primase/helicase Gp4 N-terminal Bacteriophage T7-like" evidence="5">
    <location>
        <begin position="21"/>
        <end position="56"/>
    </location>
</feature>
<dbReference type="EMBL" id="CP015518">
    <property type="protein sequence ID" value="APG24080.1"/>
    <property type="molecule type" value="Genomic_DNA"/>
</dbReference>
<dbReference type="GO" id="GO:0003899">
    <property type="term" value="F:DNA-directed RNA polymerase activity"/>
    <property type="evidence" value="ECO:0007669"/>
    <property type="project" value="InterPro"/>
</dbReference>
<dbReference type="PANTHER" id="PTHR30313:SF2">
    <property type="entry name" value="DNA PRIMASE"/>
    <property type="match status" value="1"/>
</dbReference>
<dbReference type="InterPro" id="IPR002694">
    <property type="entry name" value="Znf_CHC2"/>
</dbReference>
<keyword evidence="7" id="KW-1185">Reference proteome</keyword>
<dbReference type="GO" id="GO:0003677">
    <property type="term" value="F:DNA binding"/>
    <property type="evidence" value="ECO:0007669"/>
    <property type="project" value="InterPro"/>
</dbReference>
<name>A0A1L3GDQ2_SYNAC</name>
<dbReference type="InterPro" id="IPR050219">
    <property type="entry name" value="DnaG_primase"/>
</dbReference>
<dbReference type="SUPFAM" id="SSF57783">
    <property type="entry name" value="Zinc beta-ribbon"/>
    <property type="match status" value="1"/>
</dbReference>
<gene>
    <name evidence="6" type="ORF">A7E75_02830</name>
</gene>
<dbReference type="Gene3D" id="3.90.580.10">
    <property type="entry name" value="Zinc finger, CHC2-type domain"/>
    <property type="match status" value="1"/>
</dbReference>
<dbReference type="KEGG" id="pace:A6070_11455"/>
<protein>
    <recommendedName>
        <fullName evidence="5">DNA primase/helicase Gp4 N-terminal Bacteriophage T7-like domain-containing protein</fullName>
    </recommendedName>
</protein>
<keyword evidence="3" id="KW-0862">Zinc</keyword>
<sequence length="459" mass="50026">MTVLDLAQNRIAGLKKKTAKEWAGPCPACGGTDRFVVWTDRDAWYCRGCAKGGDAIEFLRMTEGLSCPDAHEALGLPCSAACCPAREKCRLGDGKPGAAPRDPMLSTPAIKQPPRQDWQPSAATQPADAWAQKAEKLTEWAHQQLLGNEIQLDYLAARGLPAAAVRRFRLGYVPADLYRERAAWGLPAETSDRTGKPKKLWIPQGLLIPFMADGIIHRIRIRRHKADGTQPRYYWLPGSGNDVVIINPSARAFVVVESDLDALAVVHATGDLIGGVPLGTCSARPKTHADEVLGRALCILVALDVDQAGTKNWPWWRDHYARADRWPVPAGKDPGDYVKDHGGDLRAWVEAGLRKLCPAFALPTPGPASNHVEKPEPPAENFPHHHKGISAGGYPFVIAHHADHVDALVQMYPDIPVFSPAEIKALEGMTKQEAEKVLRAKQIFGPGTQVLGTKPIPKI</sequence>
<dbReference type="GO" id="GO:0008270">
    <property type="term" value="F:zinc ion binding"/>
    <property type="evidence" value="ECO:0007669"/>
    <property type="project" value="UniProtKB-KW"/>
</dbReference>